<evidence type="ECO:0000256" key="1">
    <source>
        <dbReference type="ARBA" id="ARBA00022603"/>
    </source>
</evidence>
<dbReference type="GO" id="GO:0032259">
    <property type="term" value="P:methylation"/>
    <property type="evidence" value="ECO:0007669"/>
    <property type="project" value="UniProtKB-KW"/>
</dbReference>
<dbReference type="Gene3D" id="3.40.1280.10">
    <property type="match status" value="1"/>
</dbReference>
<dbReference type="InterPro" id="IPR001537">
    <property type="entry name" value="SpoU_MeTrfase"/>
</dbReference>
<evidence type="ECO:0000256" key="3">
    <source>
        <dbReference type="SAM" id="MobiDB-lite"/>
    </source>
</evidence>
<reference evidence="5 6" key="1">
    <citation type="journal article" date="2013" name="Genome Announc.">
        <title>Draft Genome Sequence of Cesiribacter andamanensis Strain AMV16T, Isolated from a Soil Sample from a Mud Volcano in the Andaman Islands, India.</title>
        <authorList>
            <person name="Shivaji S."/>
            <person name="Ara S."/>
            <person name="Begum Z."/>
            <person name="Srinivas T.N."/>
            <person name="Singh A."/>
            <person name="Kumar Pinnaka A."/>
        </authorList>
    </citation>
    <scope>NUCLEOTIDE SEQUENCE [LARGE SCALE GENOMIC DNA]</scope>
    <source>
        <strain evidence="5 6">AMV16</strain>
    </source>
</reference>
<proteinExistence type="predicted"/>
<evidence type="ECO:0000313" key="6">
    <source>
        <dbReference type="Proteomes" id="UP000011910"/>
    </source>
</evidence>
<dbReference type="PATRIC" id="fig|1279009.4.peg.1068"/>
<dbReference type="GO" id="GO:0003723">
    <property type="term" value="F:RNA binding"/>
    <property type="evidence" value="ECO:0007669"/>
    <property type="project" value="InterPro"/>
</dbReference>
<feature type="region of interest" description="Disordered" evidence="3">
    <location>
        <begin position="79"/>
        <end position="102"/>
    </location>
</feature>
<organism evidence="5 6">
    <name type="scientific">Cesiribacter andamanensis AMV16</name>
    <dbReference type="NCBI Taxonomy" id="1279009"/>
    <lineage>
        <taxon>Bacteria</taxon>
        <taxon>Pseudomonadati</taxon>
        <taxon>Bacteroidota</taxon>
        <taxon>Cytophagia</taxon>
        <taxon>Cytophagales</taxon>
        <taxon>Cesiribacteraceae</taxon>
        <taxon>Cesiribacter</taxon>
    </lineage>
</organism>
<dbReference type="Pfam" id="PF00588">
    <property type="entry name" value="SpoU_methylase"/>
    <property type="match status" value="1"/>
</dbReference>
<feature type="domain" description="tRNA/rRNA methyltransferase SpoU type" evidence="4">
    <location>
        <begin position="25"/>
        <end position="80"/>
    </location>
</feature>
<dbReference type="STRING" id="1279009.ADICEAN_01051"/>
<dbReference type="SUPFAM" id="SSF75217">
    <property type="entry name" value="alpha/beta knot"/>
    <property type="match status" value="1"/>
</dbReference>
<keyword evidence="1 5" id="KW-0489">Methyltransferase</keyword>
<dbReference type="GO" id="GO:0006396">
    <property type="term" value="P:RNA processing"/>
    <property type="evidence" value="ECO:0007669"/>
    <property type="project" value="InterPro"/>
</dbReference>
<evidence type="ECO:0000313" key="5">
    <source>
        <dbReference type="EMBL" id="EMR03810.1"/>
    </source>
</evidence>
<keyword evidence="2" id="KW-0808">Transferase</keyword>
<protein>
    <submittedName>
        <fullName evidence="5">SpoU rRNA Methylase family protein</fullName>
    </submittedName>
</protein>
<evidence type="ECO:0000256" key="2">
    <source>
        <dbReference type="ARBA" id="ARBA00022679"/>
    </source>
</evidence>
<dbReference type="eggNOG" id="COG0566">
    <property type="taxonomic scope" value="Bacteria"/>
</dbReference>
<evidence type="ECO:0000259" key="4">
    <source>
        <dbReference type="Pfam" id="PF00588"/>
    </source>
</evidence>
<dbReference type="Proteomes" id="UP000011910">
    <property type="component" value="Unassembled WGS sequence"/>
</dbReference>
<name>M7NQ22_9BACT</name>
<dbReference type="EMBL" id="AODQ01000017">
    <property type="protein sequence ID" value="EMR03810.1"/>
    <property type="molecule type" value="Genomic_DNA"/>
</dbReference>
<sequence length="102" mass="11156">MRKLKLDELNRLSPQEFEALPKHPLVLVLDNIRSLANVGSAFRTGDAFAVEKIWLCGITGTPPHREIHKAALGAQETVAWDGRPMPPPSAGSCSRRATGCWP</sequence>
<dbReference type="GO" id="GO:0008173">
    <property type="term" value="F:RNA methyltransferase activity"/>
    <property type="evidence" value="ECO:0007669"/>
    <property type="project" value="InterPro"/>
</dbReference>
<dbReference type="InterPro" id="IPR029028">
    <property type="entry name" value="Alpha/beta_knot_MTases"/>
</dbReference>
<keyword evidence="6" id="KW-1185">Reference proteome</keyword>
<dbReference type="InterPro" id="IPR029026">
    <property type="entry name" value="tRNA_m1G_MTases_N"/>
</dbReference>
<dbReference type="AlphaFoldDB" id="M7NQ22"/>
<comment type="caution">
    <text evidence="5">The sequence shown here is derived from an EMBL/GenBank/DDBJ whole genome shotgun (WGS) entry which is preliminary data.</text>
</comment>
<gene>
    <name evidence="5" type="ORF">ADICEAN_01051</name>
</gene>
<accession>M7NQ22</accession>